<dbReference type="EMBL" id="JAUKVY010000008">
    <property type="protein sequence ID" value="MDO1533379.1"/>
    <property type="molecule type" value="Genomic_DNA"/>
</dbReference>
<dbReference type="RefSeq" id="WP_301809835.1">
    <property type="nucleotide sequence ID" value="NZ_JAUJZH010000008.1"/>
</dbReference>
<name>A0ABT8S372_9BURK</name>
<keyword evidence="2" id="KW-1185">Reference proteome</keyword>
<accession>A0ABT8S372</accession>
<reference evidence="1" key="1">
    <citation type="submission" date="2023-06" db="EMBL/GenBank/DDBJ databases">
        <authorList>
            <person name="Jiang Y."/>
            <person name="Liu Q."/>
        </authorList>
    </citation>
    <scope>NUCLEOTIDE SEQUENCE</scope>
    <source>
        <strain evidence="1">CGMCC 1.12090</strain>
    </source>
</reference>
<evidence type="ECO:0000313" key="1">
    <source>
        <dbReference type="EMBL" id="MDO1533379.1"/>
    </source>
</evidence>
<protein>
    <submittedName>
        <fullName evidence="1">Uncharacterized protein</fullName>
    </submittedName>
</protein>
<sequence>MFTKLLALAGDCARPRPPRRPLAPIHIEVQWETAFEERPRIRVLPLRGAVWVPTSDVRHALSPSADELAHGMRQSIATHRPAPVPVTLPVLSGCPGAAHEALGCVRISQLDALGAYWGCEARARYLRHYLSLALGEGGRVLTR</sequence>
<comment type="caution">
    <text evidence="1">The sequence shown here is derived from an EMBL/GenBank/DDBJ whole genome shotgun (WGS) entry which is preliminary data.</text>
</comment>
<organism evidence="1 2">
    <name type="scientific">Variovorax ginsengisoli</name>
    <dbReference type="NCBI Taxonomy" id="363844"/>
    <lineage>
        <taxon>Bacteria</taxon>
        <taxon>Pseudomonadati</taxon>
        <taxon>Pseudomonadota</taxon>
        <taxon>Betaproteobacteria</taxon>
        <taxon>Burkholderiales</taxon>
        <taxon>Comamonadaceae</taxon>
        <taxon>Variovorax</taxon>
    </lineage>
</organism>
<dbReference type="Proteomes" id="UP001169027">
    <property type="component" value="Unassembled WGS sequence"/>
</dbReference>
<evidence type="ECO:0000313" key="2">
    <source>
        <dbReference type="Proteomes" id="UP001169027"/>
    </source>
</evidence>
<gene>
    <name evidence="1" type="ORF">Q2T77_13860</name>
</gene>
<proteinExistence type="predicted"/>